<dbReference type="GO" id="GO:0009251">
    <property type="term" value="P:glucan catabolic process"/>
    <property type="evidence" value="ECO:0007669"/>
    <property type="project" value="TreeGrafter"/>
</dbReference>
<protein>
    <recommendedName>
        <fullName evidence="3">endo-1,3(4)-beta-glucanase</fullName>
        <ecNumber evidence="3">3.2.1.6</ecNumber>
    </recommendedName>
</protein>
<feature type="signal peptide" evidence="6">
    <location>
        <begin position="1"/>
        <end position="20"/>
    </location>
</feature>
<dbReference type="SUPFAM" id="SSF49899">
    <property type="entry name" value="Concanavalin A-like lectins/glucanases"/>
    <property type="match status" value="1"/>
</dbReference>
<evidence type="ECO:0000256" key="5">
    <source>
        <dbReference type="ARBA" id="ARBA00023295"/>
    </source>
</evidence>
<evidence type="ECO:0000313" key="9">
    <source>
        <dbReference type="Proteomes" id="UP000178129"/>
    </source>
</evidence>
<comment type="catalytic activity">
    <reaction evidence="1">
        <text>Endohydrolysis of (1-&gt;3)- or (1-&gt;4)-linkages in beta-D-glucans when the glucose residue whose reducing group is involved in the linkage to be hydrolyzed is itself substituted at C-3.</text>
        <dbReference type="EC" id="3.2.1.6"/>
    </reaction>
</comment>
<name>A0A1E1KCA3_9HELO</name>
<evidence type="ECO:0000256" key="4">
    <source>
        <dbReference type="ARBA" id="ARBA00022801"/>
    </source>
</evidence>
<proteinExistence type="inferred from homology"/>
<reference evidence="9" key="1">
    <citation type="submission" date="2016-03" db="EMBL/GenBank/DDBJ databases">
        <authorList>
            <person name="Ploux O."/>
        </authorList>
    </citation>
    <scope>NUCLEOTIDE SEQUENCE [LARGE SCALE GENOMIC DNA]</scope>
    <source>
        <strain evidence="9">UK7</strain>
    </source>
</reference>
<gene>
    <name evidence="8" type="ORF">RCO7_08710</name>
</gene>
<keyword evidence="6" id="KW-0732">Signal</keyword>
<dbReference type="InParanoid" id="A0A1E1KCA3"/>
<dbReference type="Gene3D" id="2.60.120.200">
    <property type="match status" value="1"/>
</dbReference>
<evidence type="ECO:0000256" key="2">
    <source>
        <dbReference type="ARBA" id="ARBA00006865"/>
    </source>
</evidence>
<feature type="chain" id="PRO_5009445812" description="endo-1,3(4)-beta-glucanase" evidence="6">
    <location>
        <begin position="21"/>
        <end position="330"/>
    </location>
</feature>
<dbReference type="InterPro" id="IPR013320">
    <property type="entry name" value="ConA-like_dom_sf"/>
</dbReference>
<dbReference type="CDD" id="cd02181">
    <property type="entry name" value="GH16_fungal_Lam16A_glucanase"/>
    <property type="match status" value="1"/>
</dbReference>
<keyword evidence="5" id="KW-0326">Glycosidase</keyword>
<dbReference type="EC" id="3.2.1.6" evidence="3"/>
<keyword evidence="9" id="KW-1185">Reference proteome</keyword>
<comment type="caution">
    <text evidence="8">The sequence shown here is derived from an EMBL/GenBank/DDBJ whole genome shotgun (WGS) entry which is preliminary data.</text>
</comment>
<dbReference type="Proteomes" id="UP000178129">
    <property type="component" value="Unassembled WGS sequence"/>
</dbReference>
<sequence>MYISSPLTLGLLGFAGTSNALMTNSSGTYESLAHARYHLVDTYNSKNIFNDFNFFDGADPTHGFVSYQNKSSASRRGLISTANGQAYMGVDHTTVNPPLPGRASVRLESKKAYNHGLFIADIAHMPGSICGVWPAWWLFGPNWPNNGEIDIIEGINRQGTNIMTLHTSPGCSIDTAGSQNGTILQSSDCNFKNANNGCGATTSTENAYGDSFNRNGGGLYAMQWESAGIYIWFFPRNNIPADIRSGTPMTGNWGAPVVAFNGGRGCDIDSHFRNHNIIFDTTFCGDWAGGSAWAEGGCSGFGSCVDYVGQNPSAFASAYWSINSVKVYQQ</sequence>
<evidence type="ECO:0000256" key="3">
    <source>
        <dbReference type="ARBA" id="ARBA00012599"/>
    </source>
</evidence>
<dbReference type="PANTHER" id="PTHR10963:SF24">
    <property type="entry name" value="GLYCOSIDASE C21B10.07-RELATED"/>
    <property type="match status" value="1"/>
</dbReference>
<evidence type="ECO:0000256" key="6">
    <source>
        <dbReference type="SAM" id="SignalP"/>
    </source>
</evidence>
<dbReference type="FunFam" id="2.60.120.200:FF:000114">
    <property type="entry name" value="Probable endo-1,3(4)-beta-glucanase NFIA_089530"/>
    <property type="match status" value="1"/>
</dbReference>
<dbReference type="EMBL" id="FJUW01000011">
    <property type="protein sequence ID" value="CZS95652.1"/>
    <property type="molecule type" value="Genomic_DNA"/>
</dbReference>
<accession>A0A1E1KCA3</accession>
<dbReference type="InterPro" id="IPR050546">
    <property type="entry name" value="Glycosyl_Hydrlase_16"/>
</dbReference>
<evidence type="ECO:0000256" key="1">
    <source>
        <dbReference type="ARBA" id="ARBA00000124"/>
    </source>
</evidence>
<dbReference type="InterPro" id="IPR000757">
    <property type="entry name" value="Beta-glucanase-like"/>
</dbReference>
<evidence type="ECO:0000259" key="7">
    <source>
        <dbReference type="PROSITE" id="PS51762"/>
    </source>
</evidence>
<dbReference type="AlphaFoldDB" id="A0A1E1KCA3"/>
<dbReference type="Pfam" id="PF26113">
    <property type="entry name" value="GH16_XgeA"/>
    <property type="match status" value="1"/>
</dbReference>
<dbReference type="STRING" id="914237.A0A1E1KCA3"/>
<keyword evidence="4" id="KW-0378">Hydrolase</keyword>
<dbReference type="GO" id="GO:0052861">
    <property type="term" value="F:endo-1,3(4)-beta-glucanase activity"/>
    <property type="evidence" value="ECO:0007669"/>
    <property type="project" value="UniProtKB-EC"/>
</dbReference>
<dbReference type="PANTHER" id="PTHR10963">
    <property type="entry name" value="GLYCOSYL HYDROLASE-RELATED"/>
    <property type="match status" value="1"/>
</dbReference>
<comment type="similarity">
    <text evidence="2">Belongs to the glycosyl hydrolase 16 family.</text>
</comment>
<evidence type="ECO:0000313" key="8">
    <source>
        <dbReference type="EMBL" id="CZS95652.1"/>
    </source>
</evidence>
<feature type="domain" description="GH16" evidence="7">
    <location>
        <begin position="43"/>
        <end position="296"/>
    </location>
</feature>
<dbReference type="PROSITE" id="PS51762">
    <property type="entry name" value="GH16_2"/>
    <property type="match status" value="1"/>
</dbReference>
<organism evidence="8 9">
    <name type="scientific">Rhynchosporium graminicola</name>
    <dbReference type="NCBI Taxonomy" id="2792576"/>
    <lineage>
        <taxon>Eukaryota</taxon>
        <taxon>Fungi</taxon>
        <taxon>Dikarya</taxon>
        <taxon>Ascomycota</taxon>
        <taxon>Pezizomycotina</taxon>
        <taxon>Leotiomycetes</taxon>
        <taxon>Helotiales</taxon>
        <taxon>Ploettnerulaceae</taxon>
        <taxon>Rhynchosporium</taxon>
    </lineage>
</organism>